<protein>
    <recommendedName>
        <fullName evidence="4">Transmembrane protein</fullName>
    </recommendedName>
</protein>
<organism evidence="2 3">
    <name type="scientific">Moraxella macacae 0408225</name>
    <dbReference type="NCBI Taxonomy" id="1230338"/>
    <lineage>
        <taxon>Bacteria</taxon>
        <taxon>Pseudomonadati</taxon>
        <taxon>Pseudomonadota</taxon>
        <taxon>Gammaproteobacteria</taxon>
        <taxon>Moraxellales</taxon>
        <taxon>Moraxellaceae</taxon>
        <taxon>Moraxella</taxon>
    </lineage>
</organism>
<feature type="transmembrane region" description="Helical" evidence="1">
    <location>
        <begin position="20"/>
        <end position="39"/>
    </location>
</feature>
<gene>
    <name evidence="2" type="ORF">MOMA_08521</name>
</gene>
<evidence type="ECO:0008006" key="4">
    <source>
        <dbReference type="Google" id="ProtNLM"/>
    </source>
</evidence>
<dbReference type="PATRIC" id="fig|1230338.3.peg.1827"/>
<keyword evidence="3" id="KW-1185">Reference proteome</keyword>
<sequence>MQQSTTKPTHLIHRTLTISYVTWLIFRIFGIALILYASLTEKPSLIAIMFWQTIWLIPALCCTPFIRKGKSTYALLFVSILLLIYAGASGFMVFLHGFAQFWWGMIAWFIDFCLVMLANICLFILLKRLPKMNR</sequence>
<keyword evidence="1" id="KW-1133">Transmembrane helix</keyword>
<dbReference type="Proteomes" id="UP000023795">
    <property type="component" value="Unassembled WGS sequence"/>
</dbReference>
<accession>L2F6E7</accession>
<dbReference type="RefSeq" id="WP_009502150.1">
    <property type="nucleotide sequence ID" value="NZ_ANIN01000002.1"/>
</dbReference>
<dbReference type="OrthoDB" id="6647430at2"/>
<dbReference type="EMBL" id="ANIN01000002">
    <property type="protein sequence ID" value="ELA08592.1"/>
    <property type="molecule type" value="Genomic_DNA"/>
</dbReference>
<feature type="transmembrane region" description="Helical" evidence="1">
    <location>
        <begin position="45"/>
        <end position="66"/>
    </location>
</feature>
<evidence type="ECO:0000256" key="1">
    <source>
        <dbReference type="SAM" id="Phobius"/>
    </source>
</evidence>
<feature type="transmembrane region" description="Helical" evidence="1">
    <location>
        <begin position="101"/>
        <end position="126"/>
    </location>
</feature>
<dbReference type="AlphaFoldDB" id="L2F6E7"/>
<reference evidence="2 3" key="1">
    <citation type="journal article" date="2013" name="Genome Announc.">
        <title>Genome Sequence of Moraxella macacae 0408225, a Novel Bacterial Species Isolated from a Cynomolgus Macaque with Epistaxis.</title>
        <authorList>
            <person name="Ladner J.T."/>
            <person name="Whitehouse C.A."/>
            <person name="Koroleva G.I."/>
            <person name="Palacios G.F."/>
        </authorList>
    </citation>
    <scope>NUCLEOTIDE SEQUENCE [LARGE SCALE GENOMIC DNA]</scope>
    <source>
        <strain evidence="2 3">0408225</strain>
    </source>
</reference>
<keyword evidence="1" id="KW-0472">Membrane</keyword>
<evidence type="ECO:0000313" key="2">
    <source>
        <dbReference type="EMBL" id="ELA08592.1"/>
    </source>
</evidence>
<proteinExistence type="predicted"/>
<comment type="caution">
    <text evidence="2">The sequence shown here is derived from an EMBL/GenBank/DDBJ whole genome shotgun (WGS) entry which is preliminary data.</text>
</comment>
<feature type="transmembrane region" description="Helical" evidence="1">
    <location>
        <begin position="73"/>
        <end position="95"/>
    </location>
</feature>
<keyword evidence="1" id="KW-0812">Transmembrane</keyword>
<evidence type="ECO:0000313" key="3">
    <source>
        <dbReference type="Proteomes" id="UP000023795"/>
    </source>
</evidence>
<name>L2F6E7_9GAMM</name>